<dbReference type="KEGG" id="muc:MuYL_1682"/>
<dbReference type="RefSeq" id="WP_094570017.1">
    <property type="nucleotide sequence ID" value="NZ_CP022743.1"/>
</dbReference>
<dbReference type="Pfam" id="PF13084">
    <property type="entry name" value="DUF3943"/>
    <property type="match status" value="1"/>
</dbReference>
<reference evidence="3 4" key="1">
    <citation type="submission" date="2017-08" db="EMBL/GenBank/DDBJ databases">
        <title>Complete genome sequence of Mucilaginibacter sp. strain BJC16-A31.</title>
        <authorList>
            <consortium name="Henan University of Science and Technology"/>
            <person name="You X."/>
        </authorList>
    </citation>
    <scope>NUCLEOTIDE SEQUENCE [LARGE SCALE GENOMIC DNA]</scope>
    <source>
        <strain evidence="3 4">BJC16-A31</strain>
    </source>
</reference>
<keyword evidence="1" id="KW-1133">Transmembrane helix</keyword>
<protein>
    <recommendedName>
        <fullName evidence="2">DUF3943 domain-containing protein</fullName>
    </recommendedName>
</protein>
<keyword evidence="1" id="KW-0812">Transmembrane</keyword>
<sequence>MKVFYAILRNVIKRFLVFIDPLRIPMLIPVMGFFMIISNGAFAQKALPIDTIKPNKGDPNSQVKKINEVKAKLLSDSTDGQPKKHPLIDTTFRNKYGDLLNDDIKFNPKYPFWKPAVEVLGVNVFTNALDRALGEDFSHVGPTSWKYNLNKGWEWDSDRFGINFIGHPYTGSMYFNAARSQGYNYFQSIPFAVGGSLMWEYFGETTRPSYNDVINTPLNGAFLGEIFYRLSSNILDDRTRGANRVFREVAAGLIDPVRGLNRLLQGKSFRHTTTEVYQKEPLNVTLFAGVHKINDANSTVFGVGPTEVLLNVQLDYGNPFEDIYRKPFDFFRLRTEFSFGSGRKLLDNLTGYGILVGNNTNIGKLSIMYGAFQYDDYWDNKTFELGALGFGGGVFTKYPISKDVMWYTNAHFALVPLAGNSTRFGPDTTQVRDYTYNDGLEAKIESTINFGKYASASFVYYYFLMHTYVGQAGNNNISILKPRVTFRLAENLSLGFEHFIYYDDRYLKSLPVGIHSVRTEQKIFLSWFLEDPQRKGRYN</sequence>
<dbReference type="EMBL" id="CP022743">
    <property type="protein sequence ID" value="ASU33578.1"/>
    <property type="molecule type" value="Genomic_DNA"/>
</dbReference>
<keyword evidence="4" id="KW-1185">Reference proteome</keyword>
<feature type="domain" description="DUF3943" evidence="2">
    <location>
        <begin position="152"/>
        <end position="257"/>
    </location>
</feature>
<evidence type="ECO:0000259" key="2">
    <source>
        <dbReference type="Pfam" id="PF13084"/>
    </source>
</evidence>
<proteinExistence type="predicted"/>
<keyword evidence="1" id="KW-0472">Membrane</keyword>
<organism evidence="3 4">
    <name type="scientific">Mucilaginibacter xinganensis</name>
    <dbReference type="NCBI Taxonomy" id="1234841"/>
    <lineage>
        <taxon>Bacteria</taxon>
        <taxon>Pseudomonadati</taxon>
        <taxon>Bacteroidota</taxon>
        <taxon>Sphingobacteriia</taxon>
        <taxon>Sphingobacteriales</taxon>
        <taxon>Sphingobacteriaceae</taxon>
        <taxon>Mucilaginibacter</taxon>
    </lineage>
</organism>
<dbReference type="OrthoDB" id="9808630at2"/>
<evidence type="ECO:0000256" key="1">
    <source>
        <dbReference type="SAM" id="Phobius"/>
    </source>
</evidence>
<feature type="transmembrane region" description="Helical" evidence="1">
    <location>
        <begin position="21"/>
        <end position="42"/>
    </location>
</feature>
<accession>A0A223NVB4</accession>
<name>A0A223NVB4_9SPHI</name>
<dbReference type="InterPro" id="IPR025079">
    <property type="entry name" value="DUF3943"/>
</dbReference>
<gene>
    <name evidence="3" type="ORF">MuYL_1682</name>
</gene>
<dbReference type="Proteomes" id="UP000215002">
    <property type="component" value="Chromosome"/>
</dbReference>
<evidence type="ECO:0000313" key="3">
    <source>
        <dbReference type="EMBL" id="ASU33578.1"/>
    </source>
</evidence>
<dbReference type="AlphaFoldDB" id="A0A223NVB4"/>
<evidence type="ECO:0000313" key="4">
    <source>
        <dbReference type="Proteomes" id="UP000215002"/>
    </source>
</evidence>